<feature type="non-terminal residue" evidence="1">
    <location>
        <position position="130"/>
    </location>
</feature>
<gene>
    <name evidence="1" type="ORF">g.56721</name>
</gene>
<dbReference type="EMBL" id="GECU01022229">
    <property type="protein sequence ID" value="JAS85477.1"/>
    <property type="molecule type" value="Transcribed_RNA"/>
</dbReference>
<accession>A0A1B6IF05</accession>
<feature type="non-terminal residue" evidence="1">
    <location>
        <position position="1"/>
    </location>
</feature>
<dbReference type="AlphaFoldDB" id="A0A1B6IF05"/>
<proteinExistence type="predicted"/>
<organism evidence="1">
    <name type="scientific">Homalodisca liturata</name>
    <dbReference type="NCBI Taxonomy" id="320908"/>
    <lineage>
        <taxon>Eukaryota</taxon>
        <taxon>Metazoa</taxon>
        <taxon>Ecdysozoa</taxon>
        <taxon>Arthropoda</taxon>
        <taxon>Hexapoda</taxon>
        <taxon>Insecta</taxon>
        <taxon>Pterygota</taxon>
        <taxon>Neoptera</taxon>
        <taxon>Paraneoptera</taxon>
        <taxon>Hemiptera</taxon>
        <taxon>Auchenorrhyncha</taxon>
        <taxon>Membracoidea</taxon>
        <taxon>Cicadellidae</taxon>
        <taxon>Cicadellinae</taxon>
        <taxon>Proconiini</taxon>
        <taxon>Homalodisca</taxon>
    </lineage>
</organism>
<evidence type="ECO:0000313" key="1">
    <source>
        <dbReference type="EMBL" id="JAS85477.1"/>
    </source>
</evidence>
<evidence type="ECO:0008006" key="2">
    <source>
        <dbReference type="Google" id="ProtNLM"/>
    </source>
</evidence>
<protein>
    <recommendedName>
        <fullName evidence="2">EGF-like domain-containing protein</fullName>
    </recommendedName>
</protein>
<reference evidence="1" key="1">
    <citation type="submission" date="2015-11" db="EMBL/GenBank/DDBJ databases">
        <title>De novo transcriptome assembly of four potential Pierce s Disease insect vectors from Arizona vineyards.</title>
        <authorList>
            <person name="Tassone E.E."/>
        </authorList>
    </citation>
    <scope>NUCLEOTIDE SEQUENCE</scope>
</reference>
<sequence length="130" mass="13614">SNQICENRLCVVGCRSDNSCPDDQACINKQCRDPCDGATTCGSCAECRVVNHGVQCRCPTGTIGNPQITCVKPPVRCDGSCNCDQSTGFCTVACDNNKECSCGEVCMAGVCSMKCSSNIACPQGYVCEDG</sequence>
<name>A0A1B6IF05_9HEMI</name>